<dbReference type="Gene3D" id="3.40.50.80">
    <property type="entry name" value="Nucleotide-binding domain of ferredoxin-NADP reductase (FNR) module"/>
    <property type="match status" value="1"/>
</dbReference>
<comment type="caution">
    <text evidence="2">The sequence shown here is derived from an EMBL/GenBank/DDBJ whole genome shotgun (WGS) entry which is preliminary data.</text>
</comment>
<accession>X1UAL8</accession>
<dbReference type="InterPro" id="IPR017938">
    <property type="entry name" value="Riboflavin_synthase-like_b-brl"/>
</dbReference>
<dbReference type="PROSITE" id="PS51384">
    <property type="entry name" value="FAD_FR"/>
    <property type="match status" value="1"/>
</dbReference>
<dbReference type="AlphaFoldDB" id="X1UAL8"/>
<organism evidence="2">
    <name type="scientific">marine sediment metagenome</name>
    <dbReference type="NCBI Taxonomy" id="412755"/>
    <lineage>
        <taxon>unclassified sequences</taxon>
        <taxon>metagenomes</taxon>
        <taxon>ecological metagenomes</taxon>
    </lineage>
</organism>
<dbReference type="InterPro" id="IPR039261">
    <property type="entry name" value="FNR_nucleotide-bd"/>
</dbReference>
<dbReference type="EMBL" id="BARW01020888">
    <property type="protein sequence ID" value="GAI96910.1"/>
    <property type="molecule type" value="Genomic_DNA"/>
</dbReference>
<dbReference type="InterPro" id="IPR017927">
    <property type="entry name" value="FAD-bd_FR_type"/>
</dbReference>
<evidence type="ECO:0000313" key="2">
    <source>
        <dbReference type="EMBL" id="GAI96910.1"/>
    </source>
</evidence>
<dbReference type="PANTHER" id="PTHR43513">
    <property type="entry name" value="DIHYDROOROTATE DEHYDROGENASE B (NAD(+)), ELECTRON TRANSFER SUBUNIT"/>
    <property type="match status" value="1"/>
</dbReference>
<reference evidence="2" key="1">
    <citation type="journal article" date="2014" name="Front. Microbiol.">
        <title>High frequency of phylogenetically diverse reductive dehalogenase-homologous genes in deep subseafloor sedimentary metagenomes.</title>
        <authorList>
            <person name="Kawai M."/>
            <person name="Futagami T."/>
            <person name="Toyoda A."/>
            <person name="Takaki Y."/>
            <person name="Nishi S."/>
            <person name="Hori S."/>
            <person name="Arai W."/>
            <person name="Tsubouchi T."/>
            <person name="Morono Y."/>
            <person name="Uchiyama I."/>
            <person name="Ito T."/>
            <person name="Fujiyama A."/>
            <person name="Inagaki F."/>
            <person name="Takami H."/>
        </authorList>
    </citation>
    <scope>NUCLEOTIDE SEQUENCE</scope>
    <source>
        <strain evidence="2">Expedition CK06-06</strain>
    </source>
</reference>
<dbReference type="InterPro" id="IPR050353">
    <property type="entry name" value="PyrK_electron_transfer"/>
</dbReference>
<gene>
    <name evidence="2" type="ORF">S12H4_35203</name>
</gene>
<dbReference type="SUPFAM" id="SSF63380">
    <property type="entry name" value="Riboflavin synthase domain-like"/>
    <property type="match status" value="1"/>
</dbReference>
<name>X1UAL8_9ZZZZ</name>
<dbReference type="GO" id="GO:0016491">
    <property type="term" value="F:oxidoreductase activity"/>
    <property type="evidence" value="ECO:0007669"/>
    <property type="project" value="InterPro"/>
</dbReference>
<feature type="non-terminal residue" evidence="2">
    <location>
        <position position="201"/>
    </location>
</feature>
<dbReference type="Gene3D" id="2.40.30.10">
    <property type="entry name" value="Translation factors"/>
    <property type="match status" value="1"/>
</dbReference>
<dbReference type="SUPFAM" id="SSF52343">
    <property type="entry name" value="Ferredoxin reductase-like, C-terminal NADP-linked domain"/>
    <property type="match status" value="1"/>
</dbReference>
<proteinExistence type="predicted"/>
<sequence>MRLLKGEILSNEKYGPDIYKMEIFSPYIVKNTGAAQFINIKCAPESVRDPLLRRPFSVFDIEEKFNVFSVLYLVKGRGTRYMSTLGRGDILDFSGPLGKKVDLAASRDNLLIIGGGMGIAPLNLLSKLGLGIGKNILMLAGFADSRLLRWERDLVRMGVKYRIFSEDGTWGEKGLVLDHIFDEYRVFTSHDIFCCGPIPML</sequence>
<evidence type="ECO:0000259" key="1">
    <source>
        <dbReference type="PROSITE" id="PS51384"/>
    </source>
</evidence>
<protein>
    <recommendedName>
        <fullName evidence="1">FAD-binding FR-type domain-containing protein</fullName>
    </recommendedName>
</protein>
<feature type="domain" description="FAD-binding FR-type" evidence="1">
    <location>
        <begin position="1"/>
        <end position="103"/>
    </location>
</feature>
<dbReference type="PANTHER" id="PTHR43513:SF3">
    <property type="entry name" value="DIHYDROOROTATE DEHYDROGENASE B (NAD(+)), ELECTRON TRANSFER SUBUNIT-RELATED"/>
    <property type="match status" value="1"/>
</dbReference>